<dbReference type="InterPro" id="IPR029437">
    <property type="entry name" value="HPS3_N"/>
</dbReference>
<dbReference type="Pfam" id="PF14761">
    <property type="entry name" value="HPS3_N"/>
    <property type="match status" value="1"/>
</dbReference>
<dbReference type="AlphaFoldDB" id="A0A1W4XJM3"/>
<dbReference type="RefSeq" id="XP_018336316.1">
    <property type="nucleotide sequence ID" value="XM_018480814.2"/>
</dbReference>
<dbReference type="Pfam" id="PF14763">
    <property type="entry name" value="HPS3_C"/>
    <property type="match status" value="1"/>
</dbReference>
<reference evidence="4" key="1">
    <citation type="submission" date="2025-08" db="UniProtKB">
        <authorList>
            <consortium name="RefSeq"/>
        </authorList>
    </citation>
    <scope>IDENTIFICATION</scope>
    <source>
        <tissue evidence="4">Entire body</tissue>
    </source>
</reference>
<protein>
    <submittedName>
        <fullName evidence="4">Hermansky-Pudlak syndrome 3 protein isoform X1</fullName>
    </submittedName>
</protein>
<dbReference type="InterPro" id="IPR017216">
    <property type="entry name" value="HPS3"/>
</dbReference>
<gene>
    <name evidence="4" type="primary">LOC108744854</name>
</gene>
<name>A0A1W4XJM3_AGRPL</name>
<dbReference type="InParanoid" id="A0A1W4XJM3"/>
<dbReference type="PANTHER" id="PTHR28633">
    <property type="entry name" value="HERMANSKY-PUDLAK SYNDROME 3 PROTEIN"/>
    <property type="match status" value="1"/>
</dbReference>
<feature type="domain" description="BLOC-2 complex member HPS3 C-terminal" evidence="2">
    <location>
        <begin position="544"/>
        <end position="823"/>
    </location>
</feature>
<dbReference type="OrthoDB" id="10255480at2759"/>
<evidence type="ECO:0000259" key="1">
    <source>
        <dbReference type="Pfam" id="PF14761"/>
    </source>
</evidence>
<dbReference type="KEGG" id="apln:108744854"/>
<dbReference type="STRING" id="224129.A0A1W4XJM3"/>
<proteinExistence type="predicted"/>
<dbReference type="InterPro" id="IPR029438">
    <property type="entry name" value="HPS3_C"/>
</dbReference>
<sequence>MVHVISVHNFASQHIQTVEQPTASSVAPPHRLLLALSSHCVEVRDLKSDGDLLFTFPTVDHVRQIQHCINGNFIVTLESKTSRQYKESNSVRVYVNWDSVAALQQSKMTSSGVSLGSSECGMVQPMRARIAGRVTPTTNQSELGSLEMIEIPLRQNPTLVDCCQVSGNILILSANTLTVQLFHIKTHDISKLKFIDFEECPIQIELNFIPNEIAICENYIAYISRQSVHMFKIVSNDSTDNEDQNDALACGFGLNCLDSSVTVDYKKLLEKESSTKSRDRITINLPSILKSNSLIHKNNPFTYTDRDMGVNILSTSPMIDKRIPNCHAVNLVQLKLRPLLIENAQNQIVEEFKCIVLKPLYVENVDKTSDKTHQSYFRSNYRQHLKGVAFMVTTQQEGYLYHFNDDDSSLDKDNCICVYPFTAPVYSIVMEDYLLHALTETGLESYTLRTGHQLCRSLEVVDNINVACPSVDDCICMVGLRPFLGIEKMLLSENFLVLLANADNSPTHSVGSNSSGSTISAWTLYTLELPSAKTIFDDISIVANSHQFASPQTYCHVMSEAHMILRNSLLLIRWNFSSSKSVCLAEPSKKLWEELGETYRTSCALLGDHYILSPKYVLCIPYYKMAGLKPFEVLKRVKKLQEQSNIQITKGLIHYFKTTLLNLKSSSDVDYLIKSGIKHNIIDEILDLFEKHSFDDIPHLVLKSGALREYSTSKFINILTSRDKGKIQGSKEKSLALALLYIQQCNIQEADVVLSDMNREELYTILEENWELLFDMGNNGNRNKGKISLSELATLMMSSNPEVLADVLVSLILDRRNVTLNRILKLFLEYLPSRTGEEAQCAGKVLQMVLEQYLKAYFASYETKELPKIVYDRSTQEAITILVRSYLSQLQILHLRTTKNQETASMQGDPNENDETEEIATEKDSFKYNNVNITHFEDRPRPKPPENYLFSQLRHEYLDKMSPFLTKTEDEEVNEEAKKVLKKLQAILCSQIVPKNVINEISVFLDLNKNLIGHESLKIITMPVNEAVVRLINGCPECLLQYGKDHFNKTDEWKLLIATIQRKIIQLSLDEEFTKECDFYKQLLKEVLTYVATTMNLEQLFQVFPQPVTTQHFGEKGQNEDVTTVTEETIGSDDLASNIGPMLNEIQNYGTYITICKETMHANQIKKLISTTGQQLLCTLNL</sequence>
<evidence type="ECO:0000313" key="4">
    <source>
        <dbReference type="RefSeq" id="XP_018336316.1"/>
    </source>
</evidence>
<accession>A0A1W4XJM3</accession>
<dbReference type="PANTHER" id="PTHR28633:SF1">
    <property type="entry name" value="BLOC-2 COMPLEX MEMBER HPS3"/>
    <property type="match status" value="1"/>
</dbReference>
<dbReference type="Proteomes" id="UP000192223">
    <property type="component" value="Unplaced"/>
</dbReference>
<feature type="domain" description="BLOC-2 complex member HPS3 N-terminal" evidence="1">
    <location>
        <begin position="3"/>
        <end position="509"/>
    </location>
</feature>
<dbReference type="FunCoup" id="A0A1W4XJM3">
    <property type="interactions" value="2"/>
</dbReference>
<evidence type="ECO:0000259" key="2">
    <source>
        <dbReference type="Pfam" id="PF14763"/>
    </source>
</evidence>
<dbReference type="GO" id="GO:0005737">
    <property type="term" value="C:cytoplasm"/>
    <property type="evidence" value="ECO:0007669"/>
    <property type="project" value="TreeGrafter"/>
</dbReference>
<evidence type="ECO:0000313" key="3">
    <source>
        <dbReference type="Proteomes" id="UP000192223"/>
    </source>
</evidence>
<dbReference type="GeneID" id="108744854"/>
<keyword evidence="3" id="KW-1185">Reference proteome</keyword>
<organism evidence="3 4">
    <name type="scientific">Agrilus planipennis</name>
    <name type="common">Emerald ash borer</name>
    <name type="synonym">Agrilus marcopoli</name>
    <dbReference type="NCBI Taxonomy" id="224129"/>
    <lineage>
        <taxon>Eukaryota</taxon>
        <taxon>Metazoa</taxon>
        <taxon>Ecdysozoa</taxon>
        <taxon>Arthropoda</taxon>
        <taxon>Hexapoda</taxon>
        <taxon>Insecta</taxon>
        <taxon>Pterygota</taxon>
        <taxon>Neoptera</taxon>
        <taxon>Endopterygota</taxon>
        <taxon>Coleoptera</taxon>
        <taxon>Polyphaga</taxon>
        <taxon>Elateriformia</taxon>
        <taxon>Buprestoidea</taxon>
        <taxon>Buprestidae</taxon>
        <taxon>Agrilinae</taxon>
        <taxon>Agrilus</taxon>
    </lineage>
</organism>